<feature type="domain" description="Aminoglycoside phosphotransferase" evidence="1">
    <location>
        <begin position="19"/>
        <end position="145"/>
    </location>
</feature>
<accession>A0A0G2E5W0</accession>
<gene>
    <name evidence="2" type="ORF">UCRPC4_g04999</name>
</gene>
<sequence length="499" mass="56881">MVKVAEVSVGSNTIATNVSKLPEGNFNKAFLVAMQDGSEVVVKIPNPNSGRRHYTTASEAATMTYVREELKIPAPKVLAYCSRTEESKLGAEYLVMEKASGIELSRVWDTLKPRKKIGIVKQLASFTSRLGNTRFPRLGSLYYREDIKDLEKFQIDGRFAIGPTAARSWFDNRRGEVETSRGPWETCIELMDAVVQRELLCVKQFPNFPRDRQQGIFNGPGGYRPTKQAKISVLQDYLKIAPYILPENEELRSGVMWHNDLHVGNIFVDETDNSTITSIIDWQSVPIYPMFLHADHPPLIDYEGDKPDTFEPPELPPNIRDLPFQEKEAAKTLFIARSLWTTYEIETQKTCPALIQAFRQRETLLGLLQGMIGSIFEEGEPHVQSLLADLSHSDNWKKIVGADAGGDPQIPCPLRYTDDEINLQQEEHAKWVRDVEIKARMFEELGVYTGWNGAVPPEQYESMLHRLKQAKQRFLEREACNAEEREAWEKAWPFKDTES</sequence>
<dbReference type="InterPro" id="IPR011009">
    <property type="entry name" value="Kinase-like_dom_sf"/>
</dbReference>
<dbReference type="PANTHER" id="PTHR36091:SF2">
    <property type="entry name" value="AMINOGLYCOSIDE PHOSPHOTRANSFERASE DOMAIN-CONTAINING PROTEIN"/>
    <property type="match status" value="1"/>
</dbReference>
<evidence type="ECO:0000259" key="1">
    <source>
        <dbReference type="Pfam" id="PF01636"/>
    </source>
</evidence>
<dbReference type="SUPFAM" id="SSF56112">
    <property type="entry name" value="Protein kinase-like (PK-like)"/>
    <property type="match status" value="1"/>
</dbReference>
<dbReference type="OrthoDB" id="2831558at2759"/>
<dbReference type="Proteomes" id="UP000053317">
    <property type="component" value="Unassembled WGS sequence"/>
</dbReference>
<dbReference type="Pfam" id="PF01636">
    <property type="entry name" value="APH"/>
    <property type="match status" value="1"/>
</dbReference>
<organism evidence="2 3">
    <name type="scientific">Phaeomoniella chlamydospora</name>
    <name type="common">Phaeoacremonium chlamydosporum</name>
    <dbReference type="NCBI Taxonomy" id="158046"/>
    <lineage>
        <taxon>Eukaryota</taxon>
        <taxon>Fungi</taxon>
        <taxon>Dikarya</taxon>
        <taxon>Ascomycota</taxon>
        <taxon>Pezizomycotina</taxon>
        <taxon>Eurotiomycetes</taxon>
        <taxon>Chaetothyriomycetidae</taxon>
        <taxon>Phaeomoniellales</taxon>
        <taxon>Phaeomoniellaceae</taxon>
        <taxon>Phaeomoniella</taxon>
    </lineage>
</organism>
<dbReference type="InterPro" id="IPR002575">
    <property type="entry name" value="Aminoglycoside_PTrfase"/>
</dbReference>
<keyword evidence="3" id="KW-1185">Reference proteome</keyword>
<reference evidence="2 3" key="2">
    <citation type="submission" date="2015-05" db="EMBL/GenBank/DDBJ databases">
        <authorList>
            <person name="Morales-Cruz A."/>
            <person name="Amrine K.C."/>
            <person name="Cantu D."/>
        </authorList>
    </citation>
    <scope>NUCLEOTIDE SEQUENCE [LARGE SCALE GENOMIC DNA]</scope>
    <source>
        <strain evidence="2">UCRPC4</strain>
    </source>
</reference>
<dbReference type="GO" id="GO:0016740">
    <property type="term" value="F:transferase activity"/>
    <property type="evidence" value="ECO:0007669"/>
    <property type="project" value="UniProtKB-KW"/>
</dbReference>
<dbReference type="InterPro" id="IPR051035">
    <property type="entry name" value="Mito_inheritance_9"/>
</dbReference>
<evidence type="ECO:0000313" key="3">
    <source>
        <dbReference type="Proteomes" id="UP000053317"/>
    </source>
</evidence>
<name>A0A0G2E5W0_PHACM</name>
<comment type="caution">
    <text evidence="2">The sequence shown here is derived from an EMBL/GenBank/DDBJ whole genome shotgun (WGS) entry which is preliminary data.</text>
</comment>
<evidence type="ECO:0000313" key="2">
    <source>
        <dbReference type="EMBL" id="KKY18382.1"/>
    </source>
</evidence>
<dbReference type="PANTHER" id="PTHR36091">
    <property type="entry name" value="ALTERED INHERITANCE OF MITOCHONDRIA PROTEIN 9, MITOCHONDRIAL"/>
    <property type="match status" value="1"/>
</dbReference>
<protein>
    <submittedName>
        <fullName evidence="2">Putative phosphotransferase enzyme family protein</fullName>
    </submittedName>
</protein>
<dbReference type="AlphaFoldDB" id="A0A0G2E5W0"/>
<proteinExistence type="predicted"/>
<dbReference type="EMBL" id="LCWF01000124">
    <property type="protein sequence ID" value="KKY18382.1"/>
    <property type="molecule type" value="Genomic_DNA"/>
</dbReference>
<keyword evidence="2" id="KW-0808">Transferase</keyword>
<dbReference type="GO" id="GO:0005739">
    <property type="term" value="C:mitochondrion"/>
    <property type="evidence" value="ECO:0007669"/>
    <property type="project" value="TreeGrafter"/>
</dbReference>
<reference evidence="2 3" key="1">
    <citation type="submission" date="2015-05" db="EMBL/GenBank/DDBJ databases">
        <title>Distinctive expansion of gene families associated with plant cell wall degradation and secondary metabolism in the genomes of grapevine trunk pathogens.</title>
        <authorList>
            <person name="Lawrence D.P."/>
            <person name="Travadon R."/>
            <person name="Rolshausen P.E."/>
            <person name="Baumgartner K."/>
        </authorList>
    </citation>
    <scope>NUCLEOTIDE SEQUENCE [LARGE SCALE GENOMIC DNA]</scope>
    <source>
        <strain evidence="2">UCRPC4</strain>
    </source>
</reference>
<dbReference type="Gene3D" id="3.30.200.20">
    <property type="entry name" value="Phosphorylase Kinase, domain 1"/>
    <property type="match status" value="1"/>
</dbReference>